<dbReference type="AlphaFoldDB" id="A0A388TD62"/>
<comment type="caution">
    <text evidence="1">The sequence shown here is derived from an EMBL/GenBank/DDBJ whole genome shotgun (WGS) entry which is preliminary data.</text>
</comment>
<reference evidence="1 2" key="1">
    <citation type="journal article" date="2019" name="ISME J.">
        <title>Genome analyses of uncultured TG2/ZB3 bacteria in 'Margulisbacteria' specifically attached to ectosymbiotic spirochetes of protists in the termite gut.</title>
        <authorList>
            <person name="Utami Y.D."/>
            <person name="Kuwahara H."/>
            <person name="Igai K."/>
            <person name="Murakami T."/>
            <person name="Sugaya K."/>
            <person name="Morikawa T."/>
            <person name="Nagura Y."/>
            <person name="Yuki M."/>
            <person name="Deevong P."/>
            <person name="Inoue T."/>
            <person name="Kihara K."/>
            <person name="Lo N."/>
            <person name="Yamada A."/>
            <person name="Ohkuma M."/>
            <person name="Hongoh Y."/>
        </authorList>
    </citation>
    <scope>NUCLEOTIDE SEQUENCE [LARGE SCALE GENOMIC DNA]</scope>
    <source>
        <strain evidence="1">NkOx7-01</strain>
    </source>
</reference>
<name>A0A388TD62_TERA1</name>
<accession>A0A388TD62</accession>
<organism evidence="1 2">
    <name type="scientific">Termititenax aidoneus</name>
    <dbReference type="NCBI Taxonomy" id="2218524"/>
    <lineage>
        <taxon>Bacteria</taxon>
        <taxon>Bacillati</taxon>
        <taxon>Candidatus Margulisiibacteriota</taxon>
        <taxon>Candidatus Termititenacia</taxon>
        <taxon>Candidatus Termititenacales</taxon>
        <taxon>Candidatus Termititenacaceae</taxon>
        <taxon>Candidatus Termititenax</taxon>
    </lineage>
</organism>
<dbReference type="Proteomes" id="UP000269352">
    <property type="component" value="Unassembled WGS sequence"/>
</dbReference>
<proteinExistence type="predicted"/>
<sequence length="85" mass="9837">MENNKPIDSKTLGKINGAKWEKRMENGGTLYSYTFHRSYKDNEGNYQKSTSFYAGDLPVLQTLIDYFLQKSFEPSKNNSEDIVPF</sequence>
<evidence type="ECO:0000313" key="2">
    <source>
        <dbReference type="Proteomes" id="UP000269352"/>
    </source>
</evidence>
<gene>
    <name evidence="1" type="ORF">NO1_1957</name>
</gene>
<keyword evidence="2" id="KW-1185">Reference proteome</keyword>
<evidence type="ECO:0000313" key="1">
    <source>
        <dbReference type="EMBL" id="GBR74854.1"/>
    </source>
</evidence>
<protein>
    <submittedName>
        <fullName evidence="1">Uncharacterized protein</fullName>
    </submittedName>
</protein>
<dbReference type="EMBL" id="BGZN01000095">
    <property type="protein sequence ID" value="GBR74854.1"/>
    <property type="molecule type" value="Genomic_DNA"/>
</dbReference>